<sequence>MGWYLSSAIVVIASVVRNLPQNNLLTFSGRCLGAMTKRMIVLSLSPMSQKQSFRRASFRSLRAPSMPFRPSSAWPMLTTSSTSWLVRFINDELLGLKVGLWPQRAQEAYGIYNLTELRSLHAFAAFLLYLRRDMLSMAPICTARMKALSSDADPEILHLWRSDSAFELNADDLVLRDGADDSIMLEAQKDRLERTVRTWYEGVYMSCSLSESEAPSLPVAQKSQGIDMRSSSSSKYKGSKGYDLFLIRVFEVFICPWDSGRSSDRMPPIDEGAVFESTADVATGGTKGIPIVAATSETGQSLLFFLSVSISLDNEDAKMAGDYRLHSVKEMCWRFSWDLLTWSIVLMTKPYVTAKIKYMAERDIRLPLVDKSFRTNRPVPFPQDYKKNTEETTLLFEELYFELSVAQAASIKASRRYHEAADSPKTFAKAAFADTLTWVKAAEDAQSHILPLMSSWHAVRRMASLRAVEDEQPKLAVCDSLVFIDVPAFFDLDVLSQLSDRRRLLELFRVGTRESAKRSTLCTGVDIAAGRQVDPPPNVDGLPEAPKTKAEDEDPRLSYLDGFASGSFISSSHSLGLSSASSLADLLSGLSIDEEEIEPSTPDTEGSDKSSLDLLVGIFTLEHKPKNVSGANQIRLYLTAMVKFLGVIGITDFPVYGLVTEGGIGQLVYAWGHSIKGSVDIRVRIVDRHCICFDLKTLEGALHYACTLAKIIHDEVPRLVELIKAHQEDFNKRAKADPDLLIWNMEQIYGQSGVAAKTDESKDGRR</sequence>
<proteinExistence type="predicted"/>
<dbReference type="Proteomes" id="UP000814128">
    <property type="component" value="Unassembled WGS sequence"/>
</dbReference>
<reference evidence="1" key="2">
    <citation type="journal article" date="2022" name="New Phytol.">
        <title>Evolutionary transition to the ectomycorrhizal habit in the genomes of a hyperdiverse lineage of mushroom-forming fungi.</title>
        <authorList>
            <person name="Looney B."/>
            <person name="Miyauchi S."/>
            <person name="Morin E."/>
            <person name="Drula E."/>
            <person name="Courty P.E."/>
            <person name="Kohler A."/>
            <person name="Kuo A."/>
            <person name="LaButti K."/>
            <person name="Pangilinan J."/>
            <person name="Lipzen A."/>
            <person name="Riley R."/>
            <person name="Andreopoulos W."/>
            <person name="He G."/>
            <person name="Johnson J."/>
            <person name="Nolan M."/>
            <person name="Tritt A."/>
            <person name="Barry K.W."/>
            <person name="Grigoriev I.V."/>
            <person name="Nagy L.G."/>
            <person name="Hibbett D."/>
            <person name="Henrissat B."/>
            <person name="Matheny P.B."/>
            <person name="Labbe J."/>
            <person name="Martin F.M."/>
        </authorList>
    </citation>
    <scope>NUCLEOTIDE SEQUENCE</scope>
    <source>
        <strain evidence="1">EC-137</strain>
    </source>
</reference>
<evidence type="ECO:0000313" key="2">
    <source>
        <dbReference type="Proteomes" id="UP000814128"/>
    </source>
</evidence>
<dbReference type="EMBL" id="MU273467">
    <property type="protein sequence ID" value="KAI0036867.1"/>
    <property type="molecule type" value="Genomic_DNA"/>
</dbReference>
<gene>
    <name evidence="1" type="ORF">K488DRAFT_67262</name>
</gene>
<accession>A0ACB8QYY0</accession>
<evidence type="ECO:0000313" key="1">
    <source>
        <dbReference type="EMBL" id="KAI0036867.1"/>
    </source>
</evidence>
<protein>
    <submittedName>
        <fullName evidence="1">Uncharacterized protein</fullName>
    </submittedName>
</protein>
<name>A0ACB8QYY0_9AGAM</name>
<comment type="caution">
    <text evidence="1">The sequence shown here is derived from an EMBL/GenBank/DDBJ whole genome shotgun (WGS) entry which is preliminary data.</text>
</comment>
<organism evidence="1 2">
    <name type="scientific">Vararia minispora EC-137</name>
    <dbReference type="NCBI Taxonomy" id="1314806"/>
    <lineage>
        <taxon>Eukaryota</taxon>
        <taxon>Fungi</taxon>
        <taxon>Dikarya</taxon>
        <taxon>Basidiomycota</taxon>
        <taxon>Agaricomycotina</taxon>
        <taxon>Agaricomycetes</taxon>
        <taxon>Russulales</taxon>
        <taxon>Lachnocladiaceae</taxon>
        <taxon>Vararia</taxon>
    </lineage>
</organism>
<keyword evidence="2" id="KW-1185">Reference proteome</keyword>
<reference evidence="1" key="1">
    <citation type="submission" date="2021-02" db="EMBL/GenBank/DDBJ databases">
        <authorList>
            <consortium name="DOE Joint Genome Institute"/>
            <person name="Ahrendt S."/>
            <person name="Looney B.P."/>
            <person name="Miyauchi S."/>
            <person name="Morin E."/>
            <person name="Drula E."/>
            <person name="Courty P.E."/>
            <person name="Chicoki N."/>
            <person name="Fauchery L."/>
            <person name="Kohler A."/>
            <person name="Kuo A."/>
            <person name="Labutti K."/>
            <person name="Pangilinan J."/>
            <person name="Lipzen A."/>
            <person name="Riley R."/>
            <person name="Andreopoulos W."/>
            <person name="He G."/>
            <person name="Johnson J."/>
            <person name="Barry K.W."/>
            <person name="Grigoriev I.V."/>
            <person name="Nagy L."/>
            <person name="Hibbett D."/>
            <person name="Henrissat B."/>
            <person name="Matheny P.B."/>
            <person name="Labbe J."/>
            <person name="Martin F."/>
        </authorList>
    </citation>
    <scope>NUCLEOTIDE SEQUENCE</scope>
    <source>
        <strain evidence="1">EC-137</strain>
    </source>
</reference>